<accession>A0A0C3D968</accession>
<dbReference type="AlphaFoldDB" id="A0A0C3D968"/>
<keyword evidence="3" id="KW-1185">Reference proteome</keyword>
<reference evidence="2 3" key="1">
    <citation type="submission" date="2014-04" db="EMBL/GenBank/DDBJ databases">
        <authorList>
            <consortium name="DOE Joint Genome Institute"/>
            <person name="Kuo A."/>
            <person name="Kohler A."/>
            <person name="Nagy L.G."/>
            <person name="Floudas D."/>
            <person name="Copeland A."/>
            <person name="Barry K.W."/>
            <person name="Cichocki N."/>
            <person name="Veneault-Fourrey C."/>
            <person name="LaButti K."/>
            <person name="Lindquist E.A."/>
            <person name="Lipzen A."/>
            <person name="Lundell T."/>
            <person name="Morin E."/>
            <person name="Murat C."/>
            <person name="Sun H."/>
            <person name="Tunlid A."/>
            <person name="Henrissat B."/>
            <person name="Grigoriev I.V."/>
            <person name="Hibbett D.S."/>
            <person name="Martin F."/>
            <person name="Nordberg H.P."/>
            <person name="Cantor M.N."/>
            <person name="Hua S.X."/>
        </authorList>
    </citation>
    <scope>NUCLEOTIDE SEQUENCE [LARGE SCALE GENOMIC DNA]</scope>
    <source>
        <strain evidence="2 3">Foug A</strain>
    </source>
</reference>
<reference evidence="3" key="2">
    <citation type="submission" date="2015-01" db="EMBL/GenBank/DDBJ databases">
        <title>Evolutionary Origins and Diversification of the Mycorrhizal Mutualists.</title>
        <authorList>
            <consortium name="DOE Joint Genome Institute"/>
            <consortium name="Mycorrhizal Genomics Consortium"/>
            <person name="Kohler A."/>
            <person name="Kuo A."/>
            <person name="Nagy L.G."/>
            <person name="Floudas D."/>
            <person name="Copeland A."/>
            <person name="Barry K.W."/>
            <person name="Cichocki N."/>
            <person name="Veneault-Fourrey C."/>
            <person name="LaButti K."/>
            <person name="Lindquist E.A."/>
            <person name="Lipzen A."/>
            <person name="Lundell T."/>
            <person name="Morin E."/>
            <person name="Murat C."/>
            <person name="Riley R."/>
            <person name="Ohm R."/>
            <person name="Sun H."/>
            <person name="Tunlid A."/>
            <person name="Henrissat B."/>
            <person name="Grigoriev I.V."/>
            <person name="Hibbett D.S."/>
            <person name="Martin F."/>
        </authorList>
    </citation>
    <scope>NUCLEOTIDE SEQUENCE [LARGE SCALE GENOMIC DNA]</scope>
    <source>
        <strain evidence="3">Foug A</strain>
    </source>
</reference>
<feature type="region of interest" description="Disordered" evidence="1">
    <location>
        <begin position="120"/>
        <end position="156"/>
    </location>
</feature>
<dbReference type="InParanoid" id="A0A0C3D968"/>
<evidence type="ECO:0000313" key="3">
    <source>
        <dbReference type="Proteomes" id="UP000053989"/>
    </source>
</evidence>
<sequence length="156" mass="16448">MISELKDELMDVKCVQVSSNACLEEAFCEIDTMQEFVEGMQVKGLMLNVVNTGTHPHSPKSPLPIKHQHSPPALPPPNITQGVSSSTLSPCPLISVPPTSMQECVPSPPALPAMEPLAPTVDVVDGGQGDNLHGQTPPRDPSPPMIISTTLSPSVA</sequence>
<evidence type="ECO:0000256" key="1">
    <source>
        <dbReference type="SAM" id="MobiDB-lite"/>
    </source>
</evidence>
<dbReference type="HOGENOM" id="CLU_1687715_0_0_1"/>
<feature type="region of interest" description="Disordered" evidence="1">
    <location>
        <begin position="53"/>
        <end position="86"/>
    </location>
</feature>
<evidence type="ECO:0000313" key="2">
    <source>
        <dbReference type="EMBL" id="KIM57275.1"/>
    </source>
</evidence>
<organism evidence="2 3">
    <name type="scientific">Scleroderma citrinum Foug A</name>
    <dbReference type="NCBI Taxonomy" id="1036808"/>
    <lineage>
        <taxon>Eukaryota</taxon>
        <taxon>Fungi</taxon>
        <taxon>Dikarya</taxon>
        <taxon>Basidiomycota</taxon>
        <taxon>Agaricomycotina</taxon>
        <taxon>Agaricomycetes</taxon>
        <taxon>Agaricomycetidae</taxon>
        <taxon>Boletales</taxon>
        <taxon>Sclerodermatineae</taxon>
        <taxon>Sclerodermataceae</taxon>
        <taxon>Scleroderma</taxon>
    </lineage>
</organism>
<protein>
    <submittedName>
        <fullName evidence="2">Uncharacterized protein</fullName>
    </submittedName>
</protein>
<proteinExistence type="predicted"/>
<gene>
    <name evidence="2" type="ORF">SCLCIDRAFT_28992</name>
</gene>
<name>A0A0C3D968_9AGAM</name>
<dbReference type="EMBL" id="KN822103">
    <property type="protein sequence ID" value="KIM57275.1"/>
    <property type="molecule type" value="Genomic_DNA"/>
</dbReference>
<dbReference type="Proteomes" id="UP000053989">
    <property type="component" value="Unassembled WGS sequence"/>
</dbReference>
<feature type="compositionally biased region" description="Polar residues" evidence="1">
    <location>
        <begin position="147"/>
        <end position="156"/>
    </location>
</feature>